<evidence type="ECO:0000313" key="6">
    <source>
        <dbReference type="EMBL" id="CAE8597814.1"/>
    </source>
</evidence>
<comment type="similarity">
    <text evidence="1">Belongs to the eukaryotic ribosomal protein eS25 family.</text>
</comment>
<dbReference type="Pfam" id="PF03297">
    <property type="entry name" value="Ribosomal_S25"/>
    <property type="match status" value="1"/>
</dbReference>
<reference evidence="6" key="1">
    <citation type="submission" date="2021-02" db="EMBL/GenBank/DDBJ databases">
        <authorList>
            <person name="Dougan E. K."/>
            <person name="Rhodes N."/>
            <person name="Thang M."/>
            <person name="Chan C."/>
        </authorList>
    </citation>
    <scope>NUCLEOTIDE SEQUENCE</scope>
</reference>
<name>A0A813EBF3_POLGL</name>
<evidence type="ECO:0000256" key="5">
    <source>
        <dbReference type="SAM" id="MobiDB-lite"/>
    </source>
</evidence>
<dbReference type="GO" id="GO:1990904">
    <property type="term" value="C:ribonucleoprotein complex"/>
    <property type="evidence" value="ECO:0007669"/>
    <property type="project" value="UniProtKB-KW"/>
</dbReference>
<keyword evidence="7" id="KW-1185">Reference proteome</keyword>
<dbReference type="PANTHER" id="PTHR12850">
    <property type="entry name" value="40S RIBOSOMAL PROTEIN S25"/>
    <property type="match status" value="1"/>
</dbReference>
<dbReference type="GO" id="GO:0005840">
    <property type="term" value="C:ribosome"/>
    <property type="evidence" value="ECO:0007669"/>
    <property type="project" value="UniProtKB-KW"/>
</dbReference>
<sequence length="369" mass="39869">MGANKVVQKSKEAKMKAAMAGGKGKKKKWSKGKVKEKLANLVMFDKATYDKMLKEIPKAKLITPSVVSERLKVNGSVARVAIRHLEEKGLIQSVCEKSSKQMIYTRKLDGRECALVIRGLGRVTSWAAALAAFSKMRGKGLQLDLLAFTAAMGACRRSARWALALTLFLDSRQLGFEQHERTVASNAACSAVADCEVGGWPRALQMLQDLLPRPGPSSGAGASSASVDGPAKAMADEVSFGVVVKACSRGSEWRSALQLLRDMRRLHLRPGLVPLSTAASTCSRSEHFHVWPWALRLLCLAREDGQTPDLVLYNCAIAAASKGARASLPGSWSATFALLRRLRIASVRPDTVSFNSACAACQRAEEADK</sequence>
<dbReference type="InterPro" id="IPR004977">
    <property type="entry name" value="Ribosomal_eS25"/>
</dbReference>
<dbReference type="EMBL" id="CAJNNV010009797">
    <property type="protein sequence ID" value="CAE8597814.1"/>
    <property type="molecule type" value="Genomic_DNA"/>
</dbReference>
<dbReference type="NCBIfam" id="TIGR00756">
    <property type="entry name" value="PPR"/>
    <property type="match status" value="1"/>
</dbReference>
<comment type="caution">
    <text evidence="6">The sequence shown here is derived from an EMBL/GenBank/DDBJ whole genome shotgun (WGS) entry which is preliminary data.</text>
</comment>
<dbReference type="PROSITE" id="PS51375">
    <property type="entry name" value="PPR"/>
    <property type="match status" value="1"/>
</dbReference>
<dbReference type="Gene3D" id="3.30.63.20">
    <property type="match status" value="1"/>
</dbReference>
<evidence type="ECO:0000256" key="3">
    <source>
        <dbReference type="ARBA" id="ARBA00023274"/>
    </source>
</evidence>
<proteinExistence type="inferred from homology"/>
<evidence type="ECO:0000256" key="4">
    <source>
        <dbReference type="PROSITE-ProRule" id="PRU00708"/>
    </source>
</evidence>
<dbReference type="AlphaFoldDB" id="A0A813EBF3"/>
<feature type="repeat" description="PPR" evidence="4">
    <location>
        <begin position="236"/>
        <end position="270"/>
    </location>
</feature>
<dbReference type="FunFam" id="3.30.63.20:FF:000001">
    <property type="entry name" value="40S ribosomal protein S25"/>
    <property type="match status" value="1"/>
</dbReference>
<keyword evidence="3" id="KW-0687">Ribonucleoprotein</keyword>
<gene>
    <name evidence="6" type="ORF">PGLA1383_LOCUS16243</name>
</gene>
<evidence type="ECO:0008006" key="8">
    <source>
        <dbReference type="Google" id="ProtNLM"/>
    </source>
</evidence>
<protein>
    <recommendedName>
        <fullName evidence="8">40S ribosomal protein S25</fullName>
    </recommendedName>
</protein>
<evidence type="ECO:0000256" key="2">
    <source>
        <dbReference type="ARBA" id="ARBA00022980"/>
    </source>
</evidence>
<keyword evidence="2" id="KW-0689">Ribosomal protein</keyword>
<evidence type="ECO:0000313" key="7">
    <source>
        <dbReference type="Proteomes" id="UP000654075"/>
    </source>
</evidence>
<dbReference type="Gene3D" id="1.25.40.10">
    <property type="entry name" value="Tetratricopeptide repeat domain"/>
    <property type="match status" value="2"/>
</dbReference>
<feature type="region of interest" description="Disordered" evidence="5">
    <location>
        <begin position="1"/>
        <end position="26"/>
    </location>
</feature>
<evidence type="ECO:0000256" key="1">
    <source>
        <dbReference type="ARBA" id="ARBA00009106"/>
    </source>
</evidence>
<accession>A0A813EBF3</accession>
<dbReference type="InterPro" id="IPR002885">
    <property type="entry name" value="PPR_rpt"/>
</dbReference>
<dbReference type="Pfam" id="PF01535">
    <property type="entry name" value="PPR"/>
    <property type="match status" value="1"/>
</dbReference>
<dbReference type="Proteomes" id="UP000654075">
    <property type="component" value="Unassembled WGS sequence"/>
</dbReference>
<dbReference type="OrthoDB" id="10263513at2759"/>
<organism evidence="6 7">
    <name type="scientific">Polarella glacialis</name>
    <name type="common">Dinoflagellate</name>
    <dbReference type="NCBI Taxonomy" id="89957"/>
    <lineage>
        <taxon>Eukaryota</taxon>
        <taxon>Sar</taxon>
        <taxon>Alveolata</taxon>
        <taxon>Dinophyceae</taxon>
        <taxon>Suessiales</taxon>
        <taxon>Suessiaceae</taxon>
        <taxon>Polarella</taxon>
    </lineage>
</organism>
<feature type="non-terminal residue" evidence="6">
    <location>
        <position position="369"/>
    </location>
</feature>
<dbReference type="InterPro" id="IPR011990">
    <property type="entry name" value="TPR-like_helical_dom_sf"/>
</dbReference>